<dbReference type="PANTHER" id="PTHR37317">
    <property type="entry name" value="BLR8090 PROTEIN"/>
    <property type="match status" value="1"/>
</dbReference>
<comment type="caution">
    <text evidence="2">The sequence shown here is derived from an EMBL/GenBank/DDBJ whole genome shotgun (WGS) entry which is preliminary data.</text>
</comment>
<sequence length="378" mass="42551">MRETLFDYCKRTGELELLRQWNSERNGALTPETVSYGSKKKVWWRCGKGHEWQAEVTSRTSNHTGCPFCRGVMAWPGETDFATLWPELAAQWHPTRNGALTPSEVLPGSHRKVWWRCEKGHEWQAEVKTRVNGCGCPVCANRKLAEGENDLATLRPELAAQWHPTRNGSLTPGDLTAGTRRKVWWRCDKGHEWQASVLSRTSLGNGCPVCAGKQIIPGENDLASQFPQLAAQWHPDKNGALRPENVSPNSNRKVWWLCPLGHAWKATVTSRSREGAGCPFCAGRKVWPGFNDLETVEPKVAAQWHPTLNGQLTPRMVTAGSRRKVWWQCPEGHVWKAVVYSRAGKRKCGCPVCAGRISEARMKAYRHMVGEQQGKTER</sequence>
<proteinExistence type="predicted"/>
<feature type="domain" description="Treble clef zinc finger" evidence="1">
    <location>
        <begin position="158"/>
        <end position="213"/>
    </location>
</feature>
<dbReference type="EMBL" id="ADLO01000064">
    <property type="protein sequence ID" value="KGF55117.1"/>
    <property type="molecule type" value="Genomic_DNA"/>
</dbReference>
<protein>
    <recommendedName>
        <fullName evidence="1">Treble clef zinc finger domain-containing protein</fullName>
    </recommendedName>
</protein>
<dbReference type="PANTHER" id="PTHR37317:SF1">
    <property type="entry name" value="ZINC-RIBBON DOMAIN-CONTAINING PROTEIN-RELATED"/>
    <property type="match status" value="1"/>
</dbReference>
<dbReference type="HOGENOM" id="CLU_046390_0_0_9"/>
<organism evidence="2 3">
    <name type="scientific">Flavonifractor plautii 1_3_50AFAA</name>
    <dbReference type="NCBI Taxonomy" id="742738"/>
    <lineage>
        <taxon>Bacteria</taxon>
        <taxon>Bacillati</taxon>
        <taxon>Bacillota</taxon>
        <taxon>Clostridia</taxon>
        <taxon>Eubacteriales</taxon>
        <taxon>Oscillospiraceae</taxon>
        <taxon>Flavonifractor</taxon>
    </lineage>
</organism>
<dbReference type="Pfam" id="PF14311">
    <property type="entry name" value="DUF4379"/>
    <property type="match status" value="5"/>
</dbReference>
<evidence type="ECO:0000259" key="1">
    <source>
        <dbReference type="Pfam" id="PF14311"/>
    </source>
</evidence>
<accession>A0A096CJX8</accession>
<reference evidence="2 3" key="1">
    <citation type="submission" date="2011-08" db="EMBL/GenBank/DDBJ databases">
        <title>The Genome Sequence of Clostridium orbiscindens 1_3_50AFAA.</title>
        <authorList>
            <consortium name="The Broad Institute Genome Sequencing Platform"/>
            <person name="Earl A."/>
            <person name="Ward D."/>
            <person name="Feldgarden M."/>
            <person name="Gevers D."/>
            <person name="Daigneault M."/>
            <person name="Strauss J."/>
            <person name="Allen-Vercoe E."/>
            <person name="Young S.K."/>
            <person name="Zeng Q."/>
            <person name="Gargeya S."/>
            <person name="Fitzgerald M."/>
            <person name="Haas B."/>
            <person name="Abouelleil A."/>
            <person name="Alvarado L."/>
            <person name="Arachchi H.M."/>
            <person name="Berlin A."/>
            <person name="Brown A."/>
            <person name="Chapman S.B."/>
            <person name="Chen Z."/>
            <person name="Dunbar C."/>
            <person name="Freedman E."/>
            <person name="Gearin G."/>
            <person name="Gellesch M."/>
            <person name="Goldberg J."/>
            <person name="Griggs A."/>
            <person name="Gujja S."/>
            <person name="Heiman D."/>
            <person name="Howarth C."/>
            <person name="Larson L."/>
            <person name="Lui A."/>
            <person name="MacDonald P.J.P."/>
            <person name="Montmayeur A."/>
            <person name="Murphy C."/>
            <person name="Neiman D."/>
            <person name="Pearson M."/>
            <person name="Priest M."/>
            <person name="Roberts A."/>
            <person name="Saif S."/>
            <person name="Shea T."/>
            <person name="Shenoy N."/>
            <person name="Sisk P."/>
            <person name="Stolte C."/>
            <person name="Sykes S."/>
            <person name="Wortman J."/>
            <person name="Nusbaum C."/>
            <person name="Birren B."/>
        </authorList>
    </citation>
    <scope>NUCLEOTIDE SEQUENCE [LARGE SCALE GENOMIC DNA]</scope>
    <source>
        <strain evidence="2 3">1_3_50AFAA</strain>
    </source>
</reference>
<keyword evidence="3" id="KW-1185">Reference proteome</keyword>
<feature type="domain" description="Treble clef zinc finger" evidence="1">
    <location>
        <begin position="88"/>
        <end position="142"/>
    </location>
</feature>
<dbReference type="eggNOG" id="COG1996">
    <property type="taxonomic scope" value="Bacteria"/>
</dbReference>
<feature type="domain" description="Treble clef zinc finger" evidence="1">
    <location>
        <begin position="229"/>
        <end position="284"/>
    </location>
</feature>
<dbReference type="RefSeq" id="WP_024724908.1">
    <property type="nucleotide sequence ID" value="NZ_KN174163.1"/>
</dbReference>
<dbReference type="InterPro" id="IPR025487">
    <property type="entry name" value="DUF4379"/>
</dbReference>
<name>A0A096CJX8_FLAPL</name>
<dbReference type="PATRIC" id="fig|742738.3.peg.2296"/>
<dbReference type="AlphaFoldDB" id="A0A096CJX8"/>
<feature type="domain" description="Treble clef zinc finger" evidence="1">
    <location>
        <begin position="17"/>
        <end position="71"/>
    </location>
</feature>
<feature type="domain" description="Treble clef zinc finger" evidence="1">
    <location>
        <begin position="301"/>
        <end position="356"/>
    </location>
</feature>
<evidence type="ECO:0000313" key="3">
    <source>
        <dbReference type="Proteomes" id="UP000029585"/>
    </source>
</evidence>
<gene>
    <name evidence="2" type="ORF">HMPREF9460_02235</name>
</gene>
<evidence type="ECO:0000313" key="2">
    <source>
        <dbReference type="EMBL" id="KGF55117.1"/>
    </source>
</evidence>
<dbReference type="Proteomes" id="UP000029585">
    <property type="component" value="Unassembled WGS sequence"/>
</dbReference>